<dbReference type="InterPro" id="IPR001789">
    <property type="entry name" value="Sig_transdc_resp-reg_receiver"/>
</dbReference>
<accession>A0AB39L280</accession>
<dbReference type="GO" id="GO:0042802">
    <property type="term" value="F:identical protein binding"/>
    <property type="evidence" value="ECO:0007669"/>
    <property type="project" value="UniProtKB-ARBA"/>
</dbReference>
<feature type="domain" description="Response regulatory" evidence="12">
    <location>
        <begin position="11"/>
        <end position="124"/>
    </location>
</feature>
<keyword evidence="3 10" id="KW-0597">Phosphoprotein</keyword>
<dbReference type="AlphaFoldDB" id="A0AB39L280"/>
<dbReference type="Gene3D" id="6.10.250.690">
    <property type="match status" value="1"/>
</dbReference>
<dbReference type="EMBL" id="CP163302">
    <property type="protein sequence ID" value="XDP44424.1"/>
    <property type="molecule type" value="Genomic_DNA"/>
</dbReference>
<evidence type="ECO:0000256" key="4">
    <source>
        <dbReference type="ARBA" id="ARBA00023012"/>
    </source>
</evidence>
<sequence>MSPSGRAAPTTVLVVEDEAQFARALQINLRVHGYEALTAATGEAALEIAAERPIDVLVLDLGLPGIDGIEVIRRLREWTDLPIIVLSARHGSEDKVEALDAGADDYVTKPFGLEELLARLRAAARRGPRVGEVPRVQTGDLSVDLAARRVLFKGADVRLTPTEWNILALLVRRAGQLVTQREILTQVWGPAYEKETQYLRVYLAQLRRKLEDDPAHPRHLHTEAGMGYRFDP</sequence>
<keyword evidence="5" id="KW-0805">Transcription regulation</keyword>
<gene>
    <name evidence="14" type="ORF">AB5L97_14245</name>
</gene>
<keyword evidence="4" id="KW-0902">Two-component regulatory system</keyword>
<name>A0AB39L280_9MICC</name>
<evidence type="ECO:0000256" key="10">
    <source>
        <dbReference type="PROSITE-ProRule" id="PRU00169"/>
    </source>
</evidence>
<dbReference type="Pfam" id="PF00072">
    <property type="entry name" value="Response_reg"/>
    <property type="match status" value="1"/>
</dbReference>
<dbReference type="CDD" id="cd00383">
    <property type="entry name" value="trans_reg_C"/>
    <property type="match status" value="1"/>
</dbReference>
<dbReference type="FunFam" id="1.10.10.10:FF:000210">
    <property type="entry name" value="Winged-helix transcriptional response regulator KdpE"/>
    <property type="match status" value="1"/>
</dbReference>
<dbReference type="GO" id="GO:0045893">
    <property type="term" value="P:positive regulation of DNA-templated transcription"/>
    <property type="evidence" value="ECO:0007669"/>
    <property type="project" value="UniProtKB-ARBA"/>
</dbReference>
<dbReference type="SMART" id="SM00862">
    <property type="entry name" value="Trans_reg_C"/>
    <property type="match status" value="1"/>
</dbReference>
<dbReference type="Gene3D" id="1.10.10.10">
    <property type="entry name" value="Winged helix-like DNA-binding domain superfamily/Winged helix DNA-binding domain"/>
    <property type="match status" value="1"/>
</dbReference>
<dbReference type="RefSeq" id="WP_307955566.1">
    <property type="nucleotide sequence ID" value="NZ_CP163302.1"/>
</dbReference>
<dbReference type="SMART" id="SM00448">
    <property type="entry name" value="REC"/>
    <property type="match status" value="1"/>
</dbReference>
<feature type="modified residue" description="4-aspartylphosphate" evidence="10">
    <location>
        <position position="60"/>
    </location>
</feature>
<dbReference type="KEGG" id="spue:AB5L97_14245"/>
<evidence type="ECO:0000256" key="2">
    <source>
        <dbReference type="ARBA" id="ARBA00022490"/>
    </source>
</evidence>
<evidence type="ECO:0000256" key="5">
    <source>
        <dbReference type="ARBA" id="ARBA00023015"/>
    </source>
</evidence>
<evidence type="ECO:0000256" key="9">
    <source>
        <dbReference type="ARBA" id="ARBA00074083"/>
    </source>
</evidence>
<evidence type="ECO:0000256" key="7">
    <source>
        <dbReference type="ARBA" id="ARBA00023163"/>
    </source>
</evidence>
<proteinExistence type="predicted"/>
<comment type="function">
    <text evidence="8">Member of the two-component regulatory system KdpD/KdpE involved in the regulation of the kdp operon. Upon phosphorylation by KdpD, functions as a transcription regulator by direct binding to promoter regions of target genes to positively regulate their expression.</text>
</comment>
<evidence type="ECO:0000256" key="8">
    <source>
        <dbReference type="ARBA" id="ARBA00057085"/>
    </source>
</evidence>
<dbReference type="GO" id="GO:0005829">
    <property type="term" value="C:cytosol"/>
    <property type="evidence" value="ECO:0007669"/>
    <property type="project" value="TreeGrafter"/>
</dbReference>
<dbReference type="InterPro" id="IPR001867">
    <property type="entry name" value="OmpR/PhoB-type_DNA-bd"/>
</dbReference>
<dbReference type="FunFam" id="3.40.50.2300:FF:000021">
    <property type="entry name" value="Two-component system response regulator KdpE"/>
    <property type="match status" value="1"/>
</dbReference>
<dbReference type="PROSITE" id="PS50110">
    <property type="entry name" value="RESPONSE_REGULATORY"/>
    <property type="match status" value="1"/>
</dbReference>
<dbReference type="Pfam" id="PF00486">
    <property type="entry name" value="Trans_reg_C"/>
    <property type="match status" value="1"/>
</dbReference>
<dbReference type="CDD" id="cd17620">
    <property type="entry name" value="REC_OmpR_KdpE-like"/>
    <property type="match status" value="1"/>
</dbReference>
<comment type="subcellular location">
    <subcellularLocation>
        <location evidence="1">Cytoplasm</location>
    </subcellularLocation>
</comment>
<keyword evidence="2" id="KW-0963">Cytoplasm</keyword>
<keyword evidence="6 11" id="KW-0238">DNA-binding</keyword>
<dbReference type="GO" id="GO:0000156">
    <property type="term" value="F:phosphorelay response regulator activity"/>
    <property type="evidence" value="ECO:0007669"/>
    <property type="project" value="TreeGrafter"/>
</dbReference>
<dbReference type="InterPro" id="IPR036388">
    <property type="entry name" value="WH-like_DNA-bd_sf"/>
</dbReference>
<keyword evidence="7" id="KW-0804">Transcription</keyword>
<dbReference type="InterPro" id="IPR039420">
    <property type="entry name" value="WalR-like"/>
</dbReference>
<evidence type="ECO:0000256" key="6">
    <source>
        <dbReference type="ARBA" id="ARBA00023125"/>
    </source>
</evidence>
<dbReference type="GO" id="GO:0000987">
    <property type="term" value="F:cis-regulatory region sequence-specific DNA binding"/>
    <property type="evidence" value="ECO:0007669"/>
    <property type="project" value="UniProtKB-ARBA"/>
</dbReference>
<dbReference type="PANTHER" id="PTHR48111">
    <property type="entry name" value="REGULATOR OF RPOS"/>
    <property type="match status" value="1"/>
</dbReference>
<evidence type="ECO:0000259" key="12">
    <source>
        <dbReference type="PROSITE" id="PS50110"/>
    </source>
</evidence>
<dbReference type="PROSITE" id="PS51755">
    <property type="entry name" value="OMPR_PHOB"/>
    <property type="match status" value="1"/>
</dbReference>
<dbReference type="SUPFAM" id="SSF52172">
    <property type="entry name" value="CheY-like"/>
    <property type="match status" value="1"/>
</dbReference>
<feature type="DNA-binding region" description="OmpR/PhoB-type" evidence="11">
    <location>
        <begin position="133"/>
        <end position="232"/>
    </location>
</feature>
<feature type="domain" description="OmpR/PhoB-type" evidence="13">
    <location>
        <begin position="133"/>
        <end position="232"/>
    </location>
</feature>
<evidence type="ECO:0000256" key="3">
    <source>
        <dbReference type="ARBA" id="ARBA00022553"/>
    </source>
</evidence>
<evidence type="ECO:0000313" key="14">
    <source>
        <dbReference type="EMBL" id="XDP44424.1"/>
    </source>
</evidence>
<dbReference type="InterPro" id="IPR011006">
    <property type="entry name" value="CheY-like_superfamily"/>
</dbReference>
<evidence type="ECO:0000256" key="11">
    <source>
        <dbReference type="PROSITE-ProRule" id="PRU01091"/>
    </source>
</evidence>
<evidence type="ECO:0000259" key="13">
    <source>
        <dbReference type="PROSITE" id="PS51755"/>
    </source>
</evidence>
<protein>
    <recommendedName>
        <fullName evidence="9">Transcriptional regulatory protein KdpE</fullName>
    </recommendedName>
</protein>
<dbReference type="PANTHER" id="PTHR48111:SF50">
    <property type="entry name" value="KDP OPERON TRANSCRIPTIONAL REGULATORY PROTEIN KDPE"/>
    <property type="match status" value="1"/>
</dbReference>
<dbReference type="GO" id="GO:0032993">
    <property type="term" value="C:protein-DNA complex"/>
    <property type="evidence" value="ECO:0007669"/>
    <property type="project" value="TreeGrafter"/>
</dbReference>
<evidence type="ECO:0000256" key="1">
    <source>
        <dbReference type="ARBA" id="ARBA00004496"/>
    </source>
</evidence>
<reference evidence="14" key="1">
    <citation type="submission" date="2024-07" db="EMBL/GenBank/DDBJ databases">
        <authorList>
            <person name="fu j."/>
        </authorList>
    </citation>
    <scope>NUCLEOTIDE SEQUENCE</scope>
    <source>
        <strain evidence="14">P10A9</strain>
    </source>
</reference>
<dbReference type="Gene3D" id="3.40.50.2300">
    <property type="match status" value="1"/>
</dbReference>
<organism evidence="14">
    <name type="scientific">Sinomonas puerhi</name>
    <dbReference type="NCBI Taxonomy" id="3238584"/>
    <lineage>
        <taxon>Bacteria</taxon>
        <taxon>Bacillati</taxon>
        <taxon>Actinomycetota</taxon>
        <taxon>Actinomycetes</taxon>
        <taxon>Micrococcales</taxon>
        <taxon>Micrococcaceae</taxon>
        <taxon>Sinomonas</taxon>
    </lineage>
</organism>